<keyword evidence="7" id="KW-0915">Sodium</keyword>
<dbReference type="GO" id="GO:0015293">
    <property type="term" value="F:symporter activity"/>
    <property type="evidence" value="ECO:0007669"/>
    <property type="project" value="TreeGrafter"/>
</dbReference>
<evidence type="ECO:0000256" key="6">
    <source>
        <dbReference type="ARBA" id="ARBA00022989"/>
    </source>
</evidence>
<keyword evidence="8" id="KW-0406">Ion transport</keyword>
<feature type="transmembrane region" description="Helical" evidence="12">
    <location>
        <begin position="182"/>
        <end position="208"/>
    </location>
</feature>
<feature type="transmembrane region" description="Helical" evidence="12">
    <location>
        <begin position="381"/>
        <end position="404"/>
    </location>
</feature>
<dbReference type="Proteomes" id="UP000245533">
    <property type="component" value="Unassembled WGS sequence"/>
</dbReference>
<evidence type="ECO:0000256" key="3">
    <source>
        <dbReference type="ARBA" id="ARBA00022448"/>
    </source>
</evidence>
<dbReference type="GO" id="GO:0005886">
    <property type="term" value="C:plasma membrane"/>
    <property type="evidence" value="ECO:0007669"/>
    <property type="project" value="UniProtKB-SubCell"/>
</dbReference>
<dbReference type="PANTHER" id="PTHR42985">
    <property type="entry name" value="SODIUM-COUPLED MONOCARBOXYLATE TRANSPORTER"/>
    <property type="match status" value="1"/>
</dbReference>
<feature type="transmembrane region" description="Helical" evidence="12">
    <location>
        <begin position="410"/>
        <end position="428"/>
    </location>
</feature>
<feature type="transmembrane region" description="Helical" evidence="12">
    <location>
        <begin position="273"/>
        <end position="299"/>
    </location>
</feature>
<evidence type="ECO:0000256" key="12">
    <source>
        <dbReference type="SAM" id="Phobius"/>
    </source>
</evidence>
<keyword evidence="14" id="KW-1185">Reference proteome</keyword>
<feature type="transmembrane region" description="Helical" evidence="12">
    <location>
        <begin position="435"/>
        <end position="454"/>
    </location>
</feature>
<evidence type="ECO:0000313" key="13">
    <source>
        <dbReference type="EMBL" id="PWN06686.1"/>
    </source>
</evidence>
<feature type="transmembrane region" description="Helical" evidence="12">
    <location>
        <begin position="503"/>
        <end position="523"/>
    </location>
</feature>
<keyword evidence="4" id="KW-1003">Cell membrane</keyword>
<feature type="transmembrane region" description="Helical" evidence="12">
    <location>
        <begin position="121"/>
        <end position="145"/>
    </location>
</feature>
<dbReference type="Pfam" id="PF00474">
    <property type="entry name" value="SSF"/>
    <property type="match status" value="1"/>
</dbReference>
<feature type="transmembrane region" description="Helical" evidence="12">
    <location>
        <begin position="45"/>
        <end position="66"/>
    </location>
</feature>
<evidence type="ECO:0000256" key="1">
    <source>
        <dbReference type="ARBA" id="ARBA00004651"/>
    </source>
</evidence>
<evidence type="ECO:0000256" key="8">
    <source>
        <dbReference type="ARBA" id="ARBA00023065"/>
    </source>
</evidence>
<keyword evidence="9 12" id="KW-0472">Membrane</keyword>
<dbReference type="RefSeq" id="WP_109646800.1">
    <property type="nucleotide sequence ID" value="NZ_QGGB01000006.1"/>
</dbReference>
<dbReference type="NCBIfam" id="TIGR00813">
    <property type="entry name" value="sss"/>
    <property type="match status" value="1"/>
</dbReference>
<feature type="transmembrane region" description="Helical" evidence="12">
    <location>
        <begin position="6"/>
        <end position="24"/>
    </location>
</feature>
<feature type="transmembrane region" description="Helical" evidence="12">
    <location>
        <begin position="151"/>
        <end position="170"/>
    </location>
</feature>
<comment type="caution">
    <text evidence="13">The sequence shown here is derived from an EMBL/GenBank/DDBJ whole genome shotgun (WGS) entry which is preliminary data.</text>
</comment>
<evidence type="ECO:0000256" key="10">
    <source>
        <dbReference type="ARBA" id="ARBA00023201"/>
    </source>
</evidence>
<keyword evidence="6 12" id="KW-1133">Transmembrane helix</keyword>
<accession>A0A316U1B6</accession>
<evidence type="ECO:0000256" key="11">
    <source>
        <dbReference type="RuleBase" id="RU362091"/>
    </source>
</evidence>
<keyword evidence="3" id="KW-0813">Transport</keyword>
<evidence type="ECO:0000256" key="2">
    <source>
        <dbReference type="ARBA" id="ARBA00006434"/>
    </source>
</evidence>
<dbReference type="InterPro" id="IPR038377">
    <property type="entry name" value="Na/Glc_symporter_sf"/>
</dbReference>
<evidence type="ECO:0000256" key="5">
    <source>
        <dbReference type="ARBA" id="ARBA00022692"/>
    </source>
</evidence>
<keyword evidence="10" id="KW-0739">Sodium transport</keyword>
<dbReference type="PROSITE" id="PS50283">
    <property type="entry name" value="NA_SOLUT_SYMP_3"/>
    <property type="match status" value="1"/>
</dbReference>
<dbReference type="AlphaFoldDB" id="A0A316U1B6"/>
<comment type="subcellular location">
    <subcellularLocation>
        <location evidence="1">Cell membrane</location>
        <topology evidence="1">Multi-pass membrane protein</topology>
    </subcellularLocation>
</comment>
<feature type="transmembrane region" description="Helical" evidence="12">
    <location>
        <begin position="233"/>
        <end position="252"/>
    </location>
</feature>
<dbReference type="Gene3D" id="1.20.1730.10">
    <property type="entry name" value="Sodium/glucose cotransporter"/>
    <property type="match status" value="1"/>
</dbReference>
<protein>
    <submittedName>
        <fullName evidence="13">Sodium transporter</fullName>
    </submittedName>
</protein>
<feature type="transmembrane region" description="Helical" evidence="12">
    <location>
        <begin position="319"/>
        <end position="341"/>
    </location>
</feature>
<organism evidence="13 14">
    <name type="scientific">Rhodohalobacter mucosus</name>
    <dbReference type="NCBI Taxonomy" id="2079485"/>
    <lineage>
        <taxon>Bacteria</taxon>
        <taxon>Pseudomonadati</taxon>
        <taxon>Balneolota</taxon>
        <taxon>Balneolia</taxon>
        <taxon>Balneolales</taxon>
        <taxon>Balneolaceae</taxon>
        <taxon>Rhodohalobacter</taxon>
    </lineage>
</organism>
<evidence type="ECO:0000256" key="7">
    <source>
        <dbReference type="ARBA" id="ARBA00023053"/>
    </source>
</evidence>
<dbReference type="OrthoDB" id="9803597at2"/>
<comment type="similarity">
    <text evidence="2 11">Belongs to the sodium:solute symporter (SSF) (TC 2.A.21) family.</text>
</comment>
<name>A0A316U1B6_9BACT</name>
<dbReference type="GO" id="GO:0006814">
    <property type="term" value="P:sodium ion transport"/>
    <property type="evidence" value="ECO:0007669"/>
    <property type="project" value="UniProtKB-KW"/>
</dbReference>
<gene>
    <name evidence="13" type="ORF">DDZ15_09225</name>
</gene>
<evidence type="ECO:0000256" key="9">
    <source>
        <dbReference type="ARBA" id="ARBA00023136"/>
    </source>
</evidence>
<evidence type="ECO:0000256" key="4">
    <source>
        <dbReference type="ARBA" id="ARBA00022475"/>
    </source>
</evidence>
<evidence type="ECO:0000313" key="14">
    <source>
        <dbReference type="Proteomes" id="UP000245533"/>
    </source>
</evidence>
<keyword evidence="5 12" id="KW-0812">Transmembrane</keyword>
<reference evidence="13 14" key="1">
    <citation type="submission" date="2018-05" db="EMBL/GenBank/DDBJ databases">
        <title>Rhodohalobacter halophilus gen. nov., sp. nov., a moderately halophilic member of the family Balneolaceae.</title>
        <authorList>
            <person name="Liu Z.-W."/>
        </authorList>
    </citation>
    <scope>NUCLEOTIDE SEQUENCE [LARGE SCALE GENOMIC DNA]</scope>
    <source>
        <strain evidence="13 14">8A47</strain>
    </source>
</reference>
<feature type="transmembrane region" description="Helical" evidence="12">
    <location>
        <begin position="81"/>
        <end position="100"/>
    </location>
</feature>
<sequence length="524" mass="57942">MNYLDWLVIALYAAGLIGLSYYLSRGQSTTEDYYLGSKNFRWWQVGLSTMATQLGAVSFISAPAFVGLRQGGGLQWLTYEFAVPIAMIFLIIFIFPPLYKSGIISIYSYLGNRFGKSTTKILSAVFQFSRAFAAGITVYAVAIVLEAVFGIPLWINILVTGLVALIYDYLGGMKAIVISDVIQMAILFIGFLICSYIAFDLIGGWNVFMDNLDRSRLDAVSFSNLGIGDGEEFGFWPMVVGGFFLYTAYYGCDQSQAQRILSSKDMKNVRKALLFNGFCRFPTVLLYCGMGLLIGTFAMMTPQFLGSIPEGQSDYMVPLFIVEYLPNGLIGLLVAAILAAAMSSLDSALNSLSAATVQDFILPSRKGHVSMDQQFRLSKKYTVFWGVICVLLAFSAGNIAPTVIEAINKIGSLFYGPIIATFAIAMLSKSIGEKAMNTGIFAGVLLNLMLWLFAESYIFWFWWNATGFFMTVFTAWAAEKAFTTQEERSVYSLAPIEFRFKETAVLSAYFAAILLFSVSLAFWL</sequence>
<dbReference type="InterPro" id="IPR051163">
    <property type="entry name" value="Sodium:Solute_Symporter_SSF"/>
</dbReference>
<dbReference type="InterPro" id="IPR001734">
    <property type="entry name" value="Na/solute_symporter"/>
</dbReference>
<dbReference type="PANTHER" id="PTHR42985:SF47">
    <property type="entry name" value="INTEGRAL MEMBRANE TRANSPORT PROTEIN"/>
    <property type="match status" value="1"/>
</dbReference>
<proteinExistence type="inferred from homology"/>
<dbReference type="EMBL" id="QGGB01000006">
    <property type="protein sequence ID" value="PWN06686.1"/>
    <property type="molecule type" value="Genomic_DNA"/>
</dbReference>